<dbReference type="PANTHER" id="PTHR43297:SF2">
    <property type="entry name" value="DIPEPTIDE TRANSPORT ATP-BINDING PROTEIN DPPD"/>
    <property type="match status" value="1"/>
</dbReference>
<dbReference type="PROSITE" id="PS00211">
    <property type="entry name" value="ABC_TRANSPORTER_1"/>
    <property type="match status" value="2"/>
</dbReference>
<evidence type="ECO:0000256" key="7">
    <source>
        <dbReference type="ARBA" id="ARBA00022840"/>
    </source>
</evidence>
<evidence type="ECO:0000259" key="10">
    <source>
        <dbReference type="PROSITE" id="PS50893"/>
    </source>
</evidence>
<evidence type="ECO:0000256" key="4">
    <source>
        <dbReference type="ARBA" id="ARBA00022475"/>
    </source>
</evidence>
<keyword evidence="13" id="KW-1185">Reference proteome</keyword>
<evidence type="ECO:0000256" key="2">
    <source>
        <dbReference type="ARBA" id="ARBA00005417"/>
    </source>
</evidence>
<dbReference type="InterPro" id="IPR003593">
    <property type="entry name" value="AAA+_ATPase"/>
</dbReference>
<dbReference type="GO" id="GO:0005886">
    <property type="term" value="C:plasma membrane"/>
    <property type="evidence" value="ECO:0007669"/>
    <property type="project" value="UniProtKB-SubCell"/>
</dbReference>
<dbReference type="GO" id="GO:0005524">
    <property type="term" value="F:ATP binding"/>
    <property type="evidence" value="ECO:0007669"/>
    <property type="project" value="UniProtKB-KW"/>
</dbReference>
<evidence type="ECO:0000256" key="5">
    <source>
        <dbReference type="ARBA" id="ARBA00022519"/>
    </source>
</evidence>
<keyword evidence="7 12" id="KW-0067">ATP-binding</keyword>
<dbReference type="PANTHER" id="PTHR43297">
    <property type="entry name" value="OLIGOPEPTIDE TRANSPORT ATP-BINDING PROTEIN APPD"/>
    <property type="match status" value="1"/>
</dbReference>
<dbReference type="KEGG" id="ppul:RO07_11705"/>
<dbReference type="NCBIfam" id="NF008453">
    <property type="entry name" value="PRK11308.1"/>
    <property type="match status" value="2"/>
</dbReference>
<dbReference type="Gene3D" id="3.40.50.300">
    <property type="entry name" value="P-loop containing nucleotide triphosphate hydrolases"/>
    <property type="match status" value="2"/>
</dbReference>
<dbReference type="InterPro" id="IPR003439">
    <property type="entry name" value="ABC_transporter-like_ATP-bd"/>
</dbReference>
<evidence type="ECO:0000313" key="14">
    <source>
        <dbReference type="Proteomes" id="UP000254589"/>
    </source>
</evidence>
<dbReference type="FunFam" id="3.40.50.300:FF:000016">
    <property type="entry name" value="Oligopeptide ABC transporter ATP-binding component"/>
    <property type="match status" value="1"/>
</dbReference>
<organism evidence="12 14">
    <name type="scientific">Pandoraea pulmonicola</name>
    <dbReference type="NCBI Taxonomy" id="93221"/>
    <lineage>
        <taxon>Bacteria</taxon>
        <taxon>Pseudomonadati</taxon>
        <taxon>Pseudomonadota</taxon>
        <taxon>Betaproteobacteria</taxon>
        <taxon>Burkholderiales</taxon>
        <taxon>Burkholderiaceae</taxon>
        <taxon>Pandoraea</taxon>
    </lineage>
</organism>
<keyword evidence="12" id="KW-0378">Hydrolase</keyword>
<feature type="compositionally biased region" description="Low complexity" evidence="9">
    <location>
        <begin position="262"/>
        <end position="275"/>
    </location>
</feature>
<dbReference type="Proteomes" id="UP000035086">
    <property type="component" value="Chromosome"/>
</dbReference>
<dbReference type="SUPFAM" id="SSF52540">
    <property type="entry name" value="P-loop containing nucleoside triphosphate hydrolases"/>
    <property type="match status" value="2"/>
</dbReference>
<name>A0AAJ5D054_PANPU</name>
<accession>A0AAJ5D054</accession>
<keyword evidence="8" id="KW-0472">Membrane</keyword>
<dbReference type="EMBL" id="CP010310">
    <property type="protein sequence ID" value="AJC20971.1"/>
    <property type="molecule type" value="Genomic_DNA"/>
</dbReference>
<evidence type="ECO:0000256" key="1">
    <source>
        <dbReference type="ARBA" id="ARBA00004417"/>
    </source>
</evidence>
<reference evidence="13" key="1">
    <citation type="submission" date="2014-12" db="EMBL/GenBank/DDBJ databases">
        <title>Complete Genome Sequencing of Pandoraea pulmonicola DSM 16583.</title>
        <authorList>
            <person name="Chan K.-G."/>
        </authorList>
    </citation>
    <scope>NUCLEOTIDE SEQUENCE [LARGE SCALE GENOMIC DNA]</scope>
    <source>
        <strain evidence="13">DSM 16583</strain>
    </source>
</reference>
<feature type="domain" description="ABC transporter" evidence="10">
    <location>
        <begin position="298"/>
        <end position="547"/>
    </location>
</feature>
<evidence type="ECO:0000313" key="13">
    <source>
        <dbReference type="Proteomes" id="UP000035086"/>
    </source>
</evidence>
<keyword evidence="3" id="KW-0813">Transport</keyword>
<dbReference type="CDD" id="cd03257">
    <property type="entry name" value="ABC_NikE_OppD_transporters"/>
    <property type="match status" value="2"/>
</dbReference>
<sequence>MTTLLDVERLTLDLPPEADRPHALRDVSFSLERGEILCMVGESGSGKSMTASALLGLLPPGVSVSAGRVAWHGEGNLLALPEAERRRWRGARIGMIFQEPMTALNPLRTIGDQIAEVYRTHTRLSGSAIRARTLEWLEAVHIPSPLDAAKRYPHELSGGQRQRAMIAMALALEPELLIADEPTTALDVTTQAQILTLIRELQQRKDTGVLFITHDFGVVAEIADRVAVMRHGEIVEQGPAQSLLTRASHEYTRALIAAVPALPSSGTGAPSASGGSRRKSGDSGERGNSGGKEAPPVLRIEQVRKTYRRHGWLGKAQADTAALRDVSLEVGAGKTLGIVGESGSGKSTLARAILRLMTPDAGRILYRDADLAAGALNAEARRAALDIQMVFQDPFSSLNPRRRVGDIVTQGPVARGEPPREAREHARELFELVGLNADALDRFPHEFSGGQRQRIGLARALAMRPRVLVADEPVSALDVSVQAQVLRLLARLKSELGLSMIFITHDLRIAAQLCDSLAVMKSGSVVEYGDTAAIFRAPSHPYTRALLDAIPGRRHEDARARTAA</sequence>
<dbReference type="NCBIfam" id="NF007739">
    <property type="entry name" value="PRK10419.1"/>
    <property type="match status" value="2"/>
</dbReference>
<comment type="similarity">
    <text evidence="2">Belongs to the ABC transporter superfamily.</text>
</comment>
<feature type="region of interest" description="Disordered" evidence="9">
    <location>
        <begin position="262"/>
        <end position="297"/>
    </location>
</feature>
<dbReference type="GO" id="GO:0015833">
    <property type="term" value="P:peptide transport"/>
    <property type="evidence" value="ECO:0007669"/>
    <property type="project" value="InterPro"/>
</dbReference>
<dbReference type="AlphaFoldDB" id="A0AAJ5D054"/>
<dbReference type="InterPro" id="IPR017871">
    <property type="entry name" value="ABC_transporter-like_CS"/>
</dbReference>
<keyword evidence="5" id="KW-0997">Cell inner membrane</keyword>
<reference evidence="12 14" key="3">
    <citation type="submission" date="2018-06" db="EMBL/GenBank/DDBJ databases">
        <authorList>
            <consortium name="Pathogen Informatics"/>
            <person name="Doyle S."/>
        </authorList>
    </citation>
    <scope>NUCLEOTIDE SEQUENCE [LARGE SCALE GENOMIC DNA]</scope>
    <source>
        <strain evidence="12 14">NCTC13159</strain>
    </source>
</reference>
<dbReference type="GO" id="GO:0055085">
    <property type="term" value="P:transmembrane transport"/>
    <property type="evidence" value="ECO:0007669"/>
    <property type="project" value="UniProtKB-ARBA"/>
</dbReference>
<dbReference type="Pfam" id="PF08352">
    <property type="entry name" value="oligo_HPY"/>
    <property type="match status" value="2"/>
</dbReference>
<evidence type="ECO:0000313" key="11">
    <source>
        <dbReference type="EMBL" id="AJC20971.1"/>
    </source>
</evidence>
<evidence type="ECO:0000256" key="3">
    <source>
        <dbReference type="ARBA" id="ARBA00022448"/>
    </source>
</evidence>
<evidence type="ECO:0000313" key="12">
    <source>
        <dbReference type="EMBL" id="SUA90426.1"/>
    </source>
</evidence>
<keyword evidence="6" id="KW-0547">Nucleotide-binding</keyword>
<feature type="domain" description="ABC transporter" evidence="10">
    <location>
        <begin position="5"/>
        <end position="256"/>
    </location>
</feature>
<dbReference type="InterPro" id="IPR027417">
    <property type="entry name" value="P-loop_NTPase"/>
</dbReference>
<evidence type="ECO:0000256" key="6">
    <source>
        <dbReference type="ARBA" id="ARBA00022741"/>
    </source>
</evidence>
<protein>
    <submittedName>
        <fullName evidence="12">Glutathione import ATP-binding protein GsiA</fullName>
        <ecNumber evidence="12">3.6.3.-</ecNumber>
    </submittedName>
    <submittedName>
        <fullName evidence="11">Microcin ABC transporter ATP-binding protein</fullName>
    </submittedName>
</protein>
<evidence type="ECO:0000256" key="8">
    <source>
        <dbReference type="ARBA" id="ARBA00023136"/>
    </source>
</evidence>
<gene>
    <name evidence="12" type="primary">gsiA_9</name>
    <name evidence="12" type="ORF">NCTC13159_01909</name>
    <name evidence="11" type="ORF">RO07_11705</name>
</gene>
<comment type="subcellular location">
    <subcellularLocation>
        <location evidence="1">Cell inner membrane</location>
        <topology evidence="1">Peripheral membrane protein</topology>
    </subcellularLocation>
</comment>
<dbReference type="GO" id="GO:0016887">
    <property type="term" value="F:ATP hydrolysis activity"/>
    <property type="evidence" value="ECO:0007669"/>
    <property type="project" value="InterPro"/>
</dbReference>
<proteinExistence type="inferred from homology"/>
<dbReference type="PROSITE" id="PS50893">
    <property type="entry name" value="ABC_TRANSPORTER_2"/>
    <property type="match status" value="2"/>
</dbReference>
<keyword evidence="4" id="KW-1003">Cell membrane</keyword>
<dbReference type="RefSeq" id="WP_039408026.1">
    <property type="nucleotide sequence ID" value="NZ_CP010310.2"/>
</dbReference>
<reference evidence="11" key="2">
    <citation type="submission" date="2016-11" db="EMBL/GenBank/DDBJ databases">
        <title>Complete Genome Sequencing of Pandoraea pulmonicola DSM 16583.</title>
        <authorList>
            <person name="Chan K.-G."/>
        </authorList>
    </citation>
    <scope>NUCLEOTIDE SEQUENCE</scope>
    <source>
        <strain evidence="11">DSM 16583</strain>
    </source>
</reference>
<dbReference type="Pfam" id="PF00005">
    <property type="entry name" value="ABC_tran"/>
    <property type="match status" value="2"/>
</dbReference>
<dbReference type="EC" id="3.6.3.-" evidence="12"/>
<dbReference type="InterPro" id="IPR013563">
    <property type="entry name" value="Oligopep_ABC_C"/>
</dbReference>
<dbReference type="Proteomes" id="UP000254589">
    <property type="component" value="Unassembled WGS sequence"/>
</dbReference>
<evidence type="ECO:0000256" key="9">
    <source>
        <dbReference type="SAM" id="MobiDB-lite"/>
    </source>
</evidence>
<dbReference type="EMBL" id="UGSJ01000001">
    <property type="protein sequence ID" value="SUA90426.1"/>
    <property type="molecule type" value="Genomic_DNA"/>
</dbReference>
<dbReference type="InterPro" id="IPR050388">
    <property type="entry name" value="ABC_Ni/Peptide_Import"/>
</dbReference>
<dbReference type="SMART" id="SM00382">
    <property type="entry name" value="AAA"/>
    <property type="match status" value="2"/>
</dbReference>